<sequence>MEDFLFIKKAAEGGILLDLLLGRTQFRSLGRLFGKMTRPREIADFQVFIMTFLVVIFEITVFKLLFRRLSAKEV</sequence>
<keyword evidence="3" id="KW-1185">Reference proteome</keyword>
<dbReference type="Proteomes" id="UP001596002">
    <property type="component" value="Unassembled WGS sequence"/>
</dbReference>
<name>A0ABV9Q0V7_9BACL</name>
<protein>
    <submittedName>
        <fullName evidence="2">Uncharacterized protein</fullName>
    </submittedName>
</protein>
<keyword evidence="1" id="KW-0472">Membrane</keyword>
<accession>A0ABV9Q0V7</accession>
<dbReference type="EMBL" id="JBHSHC010000090">
    <property type="protein sequence ID" value="MFC4767811.1"/>
    <property type="molecule type" value="Genomic_DNA"/>
</dbReference>
<feature type="transmembrane region" description="Helical" evidence="1">
    <location>
        <begin position="45"/>
        <end position="66"/>
    </location>
</feature>
<gene>
    <name evidence="2" type="ORF">ACFO8Q_10620</name>
</gene>
<proteinExistence type="predicted"/>
<evidence type="ECO:0000313" key="2">
    <source>
        <dbReference type="EMBL" id="MFC4767811.1"/>
    </source>
</evidence>
<organism evidence="2 3">
    <name type="scientific">Effusibacillus consociatus</name>
    <dbReference type="NCBI Taxonomy" id="1117041"/>
    <lineage>
        <taxon>Bacteria</taxon>
        <taxon>Bacillati</taxon>
        <taxon>Bacillota</taxon>
        <taxon>Bacilli</taxon>
        <taxon>Bacillales</taxon>
        <taxon>Alicyclobacillaceae</taxon>
        <taxon>Effusibacillus</taxon>
    </lineage>
</organism>
<keyword evidence="1" id="KW-0812">Transmembrane</keyword>
<reference evidence="3" key="1">
    <citation type="journal article" date="2019" name="Int. J. Syst. Evol. Microbiol.">
        <title>The Global Catalogue of Microorganisms (GCM) 10K type strain sequencing project: providing services to taxonomists for standard genome sequencing and annotation.</title>
        <authorList>
            <consortium name="The Broad Institute Genomics Platform"/>
            <consortium name="The Broad Institute Genome Sequencing Center for Infectious Disease"/>
            <person name="Wu L."/>
            <person name="Ma J."/>
        </authorList>
    </citation>
    <scope>NUCLEOTIDE SEQUENCE [LARGE SCALE GENOMIC DNA]</scope>
    <source>
        <strain evidence="3">WYCCWR 12678</strain>
    </source>
</reference>
<keyword evidence="1" id="KW-1133">Transmembrane helix</keyword>
<comment type="caution">
    <text evidence="2">The sequence shown here is derived from an EMBL/GenBank/DDBJ whole genome shotgun (WGS) entry which is preliminary data.</text>
</comment>
<evidence type="ECO:0000313" key="3">
    <source>
        <dbReference type="Proteomes" id="UP001596002"/>
    </source>
</evidence>
<evidence type="ECO:0000256" key="1">
    <source>
        <dbReference type="SAM" id="Phobius"/>
    </source>
</evidence>